<proteinExistence type="predicted"/>
<organism evidence="1 2">
    <name type="scientific">Entomortierella chlamydospora</name>
    <dbReference type="NCBI Taxonomy" id="101097"/>
    <lineage>
        <taxon>Eukaryota</taxon>
        <taxon>Fungi</taxon>
        <taxon>Fungi incertae sedis</taxon>
        <taxon>Mucoromycota</taxon>
        <taxon>Mortierellomycotina</taxon>
        <taxon>Mortierellomycetes</taxon>
        <taxon>Mortierellales</taxon>
        <taxon>Mortierellaceae</taxon>
        <taxon>Entomortierella</taxon>
    </lineage>
</organism>
<comment type="caution">
    <text evidence="1">The sequence shown here is derived from an EMBL/GenBank/DDBJ whole genome shotgun (WGS) entry which is preliminary data.</text>
</comment>
<evidence type="ECO:0000313" key="1">
    <source>
        <dbReference type="EMBL" id="KAG0009095.1"/>
    </source>
</evidence>
<evidence type="ECO:0000313" key="2">
    <source>
        <dbReference type="Proteomes" id="UP000703661"/>
    </source>
</evidence>
<sequence length="72" mass="8662">MTEEWRWSINPKRAGAIYFLSKADPPRFCAREYAYIRNGGRRKQEKIITEWASWMNDFRNSEFQVLREASSN</sequence>
<dbReference type="Proteomes" id="UP000703661">
    <property type="component" value="Unassembled WGS sequence"/>
</dbReference>
<reference evidence="1" key="1">
    <citation type="journal article" date="2020" name="Fungal Divers.">
        <title>Resolving the Mortierellaceae phylogeny through synthesis of multi-gene phylogenetics and phylogenomics.</title>
        <authorList>
            <person name="Vandepol N."/>
            <person name="Liber J."/>
            <person name="Desiro A."/>
            <person name="Na H."/>
            <person name="Kennedy M."/>
            <person name="Barry K."/>
            <person name="Grigoriev I.V."/>
            <person name="Miller A.N."/>
            <person name="O'Donnell K."/>
            <person name="Stajich J.E."/>
            <person name="Bonito G."/>
        </authorList>
    </citation>
    <scope>NUCLEOTIDE SEQUENCE</scope>
    <source>
        <strain evidence="1">NRRL 2769</strain>
    </source>
</reference>
<keyword evidence="2" id="KW-1185">Reference proteome</keyword>
<accession>A0A9P6SX24</accession>
<dbReference type="AlphaFoldDB" id="A0A9P6SX24"/>
<feature type="non-terminal residue" evidence="1">
    <location>
        <position position="72"/>
    </location>
</feature>
<gene>
    <name evidence="1" type="ORF">BGZ80_002747</name>
</gene>
<dbReference type="EMBL" id="JAAAID010001691">
    <property type="protein sequence ID" value="KAG0009095.1"/>
    <property type="molecule type" value="Genomic_DNA"/>
</dbReference>
<protein>
    <submittedName>
        <fullName evidence="1">Uncharacterized protein</fullName>
    </submittedName>
</protein>
<name>A0A9P6SX24_9FUNG</name>